<evidence type="ECO:0000313" key="3">
    <source>
        <dbReference type="Proteomes" id="UP000794436"/>
    </source>
</evidence>
<name>A0A8K1FBR8_PYTOL</name>
<keyword evidence="1" id="KW-0732">Signal</keyword>
<dbReference type="OrthoDB" id="270449at2759"/>
<evidence type="ECO:0000313" key="2">
    <source>
        <dbReference type="EMBL" id="TMW55109.1"/>
    </source>
</evidence>
<protein>
    <recommendedName>
        <fullName evidence="4">DUF2817 domain-containing protein</fullName>
    </recommendedName>
</protein>
<keyword evidence="3" id="KW-1185">Reference proteome</keyword>
<feature type="signal peptide" evidence="1">
    <location>
        <begin position="1"/>
        <end position="20"/>
    </location>
</feature>
<gene>
    <name evidence="2" type="ORF">Poli38472_013871</name>
</gene>
<accession>A0A8K1FBR8</accession>
<sequence length="410" mass="46118">MSFSWKATTIALLLALGVHIWNDFAPWDAYFPSSTIKNDVEQHFSETYYQARAQFRKRAFAAHAEVYAVPLEHLSALDLTIDVAIIPGSNEKAILHISGTHGVEGFAGSGIQCGMLEILANQSATLSTDSPTLIFVHALNPYGMAMLRRFNEHNVDLNRNFLKPEDFEKRRGMDPNAFGYADLDEPLNPKHPTRWGAWVHTHRQLVQVAWTKGLTYIKRAVVGGTYHFSQGIFYGGEQLEPSGRALFQVLDEHLNMEALRVMGIIDVHTGLGPSGYDTLLLKTSKGLERARGIFQDRQPITSVDDEDSVTSGYDTAVGFLCSGLELHLPRSVKTVCLAQEFGTVPGFVVLRALIHENAMYHHAPTRRLPYAERLRDAFYLHTSVDWKTSVLTRGITVWQQLYTYVDDLYY</sequence>
<dbReference type="CDD" id="cd06233">
    <property type="entry name" value="M14-like"/>
    <property type="match status" value="1"/>
</dbReference>
<feature type="chain" id="PRO_5035455936" description="DUF2817 domain-containing protein" evidence="1">
    <location>
        <begin position="21"/>
        <end position="410"/>
    </location>
</feature>
<comment type="caution">
    <text evidence="2">The sequence shown here is derived from an EMBL/GenBank/DDBJ whole genome shotgun (WGS) entry which is preliminary data.</text>
</comment>
<dbReference type="SUPFAM" id="SSF53187">
    <property type="entry name" value="Zn-dependent exopeptidases"/>
    <property type="match status" value="1"/>
</dbReference>
<dbReference type="InterPro" id="IPR021259">
    <property type="entry name" value="DUF2817"/>
</dbReference>
<reference evidence="2" key="1">
    <citation type="submission" date="2019-03" db="EMBL/GenBank/DDBJ databases">
        <title>Long read genome sequence of the mycoparasitic Pythium oligandrum ATCC 38472 isolated from sugarbeet rhizosphere.</title>
        <authorList>
            <person name="Gaulin E."/>
        </authorList>
    </citation>
    <scope>NUCLEOTIDE SEQUENCE</scope>
    <source>
        <strain evidence="2">ATCC 38472_TT</strain>
    </source>
</reference>
<dbReference type="Gene3D" id="3.40.630.10">
    <property type="entry name" value="Zn peptidases"/>
    <property type="match status" value="1"/>
</dbReference>
<dbReference type="EMBL" id="SPLM01000149">
    <property type="protein sequence ID" value="TMW55109.1"/>
    <property type="molecule type" value="Genomic_DNA"/>
</dbReference>
<evidence type="ECO:0000256" key="1">
    <source>
        <dbReference type="SAM" id="SignalP"/>
    </source>
</evidence>
<proteinExistence type="predicted"/>
<dbReference type="Proteomes" id="UP000794436">
    <property type="component" value="Unassembled WGS sequence"/>
</dbReference>
<organism evidence="2 3">
    <name type="scientific">Pythium oligandrum</name>
    <name type="common">Mycoparasitic fungus</name>
    <dbReference type="NCBI Taxonomy" id="41045"/>
    <lineage>
        <taxon>Eukaryota</taxon>
        <taxon>Sar</taxon>
        <taxon>Stramenopiles</taxon>
        <taxon>Oomycota</taxon>
        <taxon>Peronosporomycetes</taxon>
        <taxon>Pythiales</taxon>
        <taxon>Pythiaceae</taxon>
        <taxon>Pythium</taxon>
    </lineage>
</organism>
<dbReference type="Pfam" id="PF10994">
    <property type="entry name" value="DUF2817"/>
    <property type="match status" value="1"/>
</dbReference>
<dbReference type="AlphaFoldDB" id="A0A8K1FBR8"/>
<evidence type="ECO:0008006" key="4">
    <source>
        <dbReference type="Google" id="ProtNLM"/>
    </source>
</evidence>